<sequence length="166" mass="18554">NEPIETLTLSIDESEKEQIETLTSSIDASENEPIETLTLSIDASENEPIETVTSSIDASENEPIETLTSSIDESEIEPIETVTSSIDESENIEAEKEENAELLKKVTCKICYQQRLKIIFLPCGHLISCYICADRLVRCPLCRHTIQEKTEVIMTSFNEGGISREL</sequence>
<evidence type="ECO:0000313" key="8">
    <source>
        <dbReference type="Proteomes" id="UP000076420"/>
    </source>
</evidence>
<dbReference type="VEuPathDB" id="VectorBase:BGLAX_027054"/>
<evidence type="ECO:0000256" key="1">
    <source>
        <dbReference type="ARBA" id="ARBA00022723"/>
    </source>
</evidence>
<evidence type="ECO:0000313" key="7">
    <source>
        <dbReference type="EnsemblMetazoa" id="BGLB031290-PA"/>
    </source>
</evidence>
<evidence type="ECO:0000256" key="4">
    <source>
        <dbReference type="PROSITE-ProRule" id="PRU00175"/>
    </source>
</evidence>
<evidence type="ECO:0000259" key="6">
    <source>
        <dbReference type="PROSITE" id="PS50089"/>
    </source>
</evidence>
<feature type="region of interest" description="Disordered" evidence="5">
    <location>
        <begin position="43"/>
        <end position="67"/>
    </location>
</feature>
<dbReference type="Proteomes" id="UP000076420">
    <property type="component" value="Unassembled WGS sequence"/>
</dbReference>
<dbReference type="GO" id="GO:0061630">
    <property type="term" value="F:ubiquitin protein ligase activity"/>
    <property type="evidence" value="ECO:0007669"/>
    <property type="project" value="TreeGrafter"/>
</dbReference>
<evidence type="ECO:0000256" key="2">
    <source>
        <dbReference type="ARBA" id="ARBA00022771"/>
    </source>
</evidence>
<dbReference type="InterPro" id="IPR013083">
    <property type="entry name" value="Znf_RING/FYVE/PHD"/>
</dbReference>
<dbReference type="GO" id="GO:0008270">
    <property type="term" value="F:zinc ion binding"/>
    <property type="evidence" value="ECO:0007669"/>
    <property type="project" value="UniProtKB-KW"/>
</dbReference>
<keyword evidence="2 4" id="KW-0863">Zinc-finger</keyword>
<dbReference type="SUPFAM" id="SSF57850">
    <property type="entry name" value="RING/U-box"/>
    <property type="match status" value="1"/>
</dbReference>
<keyword evidence="3" id="KW-0862">Zinc</keyword>
<dbReference type="SMART" id="SM00184">
    <property type="entry name" value="RING"/>
    <property type="match status" value="1"/>
</dbReference>
<evidence type="ECO:0000256" key="3">
    <source>
        <dbReference type="ARBA" id="ARBA00022833"/>
    </source>
</evidence>
<dbReference type="VEuPathDB" id="VectorBase:BGLAX_049325"/>
<dbReference type="Pfam" id="PF13920">
    <property type="entry name" value="zf-C3HC4_3"/>
    <property type="match status" value="1"/>
</dbReference>
<dbReference type="KEGG" id="bgt:106052409"/>
<dbReference type="AlphaFoldDB" id="A0A2C9LI90"/>
<dbReference type="EnsemblMetazoa" id="BGLB031290-RA">
    <property type="protein sequence ID" value="BGLB031290-PA"/>
    <property type="gene ID" value="BGLB031290"/>
</dbReference>
<proteinExistence type="predicted"/>
<dbReference type="VEuPathDB" id="VectorBase:BGLB031290"/>
<dbReference type="GO" id="GO:0016567">
    <property type="term" value="P:protein ubiquitination"/>
    <property type="evidence" value="ECO:0007669"/>
    <property type="project" value="TreeGrafter"/>
</dbReference>
<evidence type="ECO:0000256" key="5">
    <source>
        <dbReference type="SAM" id="MobiDB-lite"/>
    </source>
</evidence>
<reference evidence="7" key="1">
    <citation type="submission" date="2020-05" db="UniProtKB">
        <authorList>
            <consortium name="EnsemblMetazoa"/>
        </authorList>
    </citation>
    <scope>IDENTIFICATION</scope>
    <source>
        <strain evidence="7">BB02</strain>
    </source>
</reference>
<dbReference type="InterPro" id="IPR001841">
    <property type="entry name" value="Znf_RING"/>
</dbReference>
<dbReference type="PROSITE" id="PS50089">
    <property type="entry name" value="ZF_RING_2"/>
    <property type="match status" value="1"/>
</dbReference>
<dbReference type="PANTHER" id="PTHR46858">
    <property type="entry name" value="OS05G0521000 PROTEIN"/>
    <property type="match status" value="1"/>
</dbReference>
<dbReference type="STRING" id="6526.A0A2C9LI90"/>
<dbReference type="FunFam" id="1.10.1170.10:FF:000002">
    <property type="entry name" value="Baculoviral IAP repeat containing 7"/>
    <property type="match status" value="1"/>
</dbReference>
<keyword evidence="1" id="KW-0479">Metal-binding</keyword>
<accession>A0A2C9LI90</accession>
<protein>
    <recommendedName>
        <fullName evidence="6">RING-type domain-containing protein</fullName>
    </recommendedName>
</protein>
<dbReference type="PANTHER" id="PTHR46858:SF6">
    <property type="entry name" value="LIGASE, PUTATIVE-RELATED"/>
    <property type="match status" value="1"/>
</dbReference>
<gene>
    <name evidence="7" type="primary">106052409</name>
</gene>
<feature type="domain" description="RING-type" evidence="6">
    <location>
        <begin position="108"/>
        <end position="143"/>
    </location>
</feature>
<dbReference type="Gene3D" id="3.30.40.10">
    <property type="entry name" value="Zinc/RING finger domain, C3HC4 (zinc finger)"/>
    <property type="match status" value="1"/>
</dbReference>
<name>A0A2C9LI90_BIOGL</name>
<organism evidence="7 8">
    <name type="scientific">Biomphalaria glabrata</name>
    <name type="common">Bloodfluke planorb</name>
    <name type="synonym">Freshwater snail</name>
    <dbReference type="NCBI Taxonomy" id="6526"/>
    <lineage>
        <taxon>Eukaryota</taxon>
        <taxon>Metazoa</taxon>
        <taxon>Spiralia</taxon>
        <taxon>Lophotrochozoa</taxon>
        <taxon>Mollusca</taxon>
        <taxon>Gastropoda</taxon>
        <taxon>Heterobranchia</taxon>
        <taxon>Euthyneura</taxon>
        <taxon>Panpulmonata</taxon>
        <taxon>Hygrophila</taxon>
        <taxon>Lymnaeoidea</taxon>
        <taxon>Planorbidae</taxon>
        <taxon>Biomphalaria</taxon>
    </lineage>
</organism>